<dbReference type="CDD" id="cd05296">
    <property type="entry name" value="GH4_P_beta_glucosidase"/>
    <property type="match status" value="1"/>
</dbReference>
<dbReference type="EMBL" id="BAAACG010000008">
    <property type="protein sequence ID" value="GAA0738938.1"/>
    <property type="molecule type" value="Genomic_DNA"/>
</dbReference>
<protein>
    <submittedName>
        <fullName evidence="10">6-phospho-beta-glucosidase</fullName>
    </submittedName>
</protein>
<evidence type="ECO:0000256" key="8">
    <source>
        <dbReference type="RuleBase" id="RU361152"/>
    </source>
</evidence>
<dbReference type="InterPro" id="IPR022616">
    <property type="entry name" value="Glyco_hydro_4_C"/>
</dbReference>
<dbReference type="Gene3D" id="3.90.110.10">
    <property type="entry name" value="Lactate dehydrogenase/glycoside hydrolase, family 4, C-terminal"/>
    <property type="match status" value="1"/>
</dbReference>
<dbReference type="InterPro" id="IPR019802">
    <property type="entry name" value="GlycHydrolase_4_CS"/>
</dbReference>
<accession>A0ABP3UPE0</accession>
<evidence type="ECO:0000256" key="7">
    <source>
        <dbReference type="ARBA" id="ARBA00023295"/>
    </source>
</evidence>
<evidence type="ECO:0000313" key="10">
    <source>
        <dbReference type="EMBL" id="GAA0738938.1"/>
    </source>
</evidence>
<evidence type="ECO:0000256" key="2">
    <source>
        <dbReference type="ARBA" id="ARBA00011881"/>
    </source>
</evidence>
<dbReference type="SUPFAM" id="SSF56327">
    <property type="entry name" value="LDH C-terminal domain-like"/>
    <property type="match status" value="1"/>
</dbReference>
<comment type="subunit">
    <text evidence="2">Homotetramer.</text>
</comment>
<dbReference type="PROSITE" id="PS01324">
    <property type="entry name" value="GLYCOSYL_HYDROL_F4"/>
    <property type="match status" value="1"/>
</dbReference>
<comment type="similarity">
    <text evidence="1 8">Belongs to the glycosyl hydrolase 4 family.</text>
</comment>
<evidence type="ECO:0000313" key="11">
    <source>
        <dbReference type="Proteomes" id="UP001501510"/>
    </source>
</evidence>
<comment type="caution">
    <text evidence="10">The sequence shown here is derived from an EMBL/GenBank/DDBJ whole genome shotgun (WGS) entry which is preliminary data.</text>
</comment>
<dbReference type="InterPro" id="IPR015955">
    <property type="entry name" value="Lactate_DH/Glyco_Ohase_4_C"/>
</dbReference>
<organism evidence="10 11">
    <name type="scientific">Clostridium oceanicum</name>
    <dbReference type="NCBI Taxonomy" id="1543"/>
    <lineage>
        <taxon>Bacteria</taxon>
        <taxon>Bacillati</taxon>
        <taxon>Bacillota</taxon>
        <taxon>Clostridia</taxon>
        <taxon>Eubacteriales</taxon>
        <taxon>Clostridiaceae</taxon>
        <taxon>Clostridium</taxon>
    </lineage>
</organism>
<comment type="cofactor">
    <cofactor evidence="8">
        <name>NAD(+)</name>
        <dbReference type="ChEBI" id="CHEBI:57540"/>
    </cofactor>
    <text evidence="8">Binds 1 NAD(+) per subunit.</text>
</comment>
<dbReference type="Gene3D" id="3.40.50.720">
    <property type="entry name" value="NAD(P)-binding Rossmann-like Domain"/>
    <property type="match status" value="1"/>
</dbReference>
<dbReference type="PRINTS" id="PR00732">
    <property type="entry name" value="GLHYDRLASE4"/>
</dbReference>
<dbReference type="SUPFAM" id="SSF51735">
    <property type="entry name" value="NAD(P)-binding Rossmann-fold domains"/>
    <property type="match status" value="1"/>
</dbReference>
<dbReference type="PANTHER" id="PTHR32092:SF5">
    <property type="entry name" value="6-PHOSPHO-BETA-GLUCOSIDASE"/>
    <property type="match status" value="1"/>
</dbReference>
<evidence type="ECO:0000256" key="1">
    <source>
        <dbReference type="ARBA" id="ARBA00010141"/>
    </source>
</evidence>
<evidence type="ECO:0000256" key="3">
    <source>
        <dbReference type="ARBA" id="ARBA00022723"/>
    </source>
</evidence>
<feature type="domain" description="Glycosyl hydrolase family 4 C-terminal" evidence="9">
    <location>
        <begin position="199"/>
        <end position="412"/>
    </location>
</feature>
<dbReference type="Proteomes" id="UP001501510">
    <property type="component" value="Unassembled WGS sequence"/>
</dbReference>
<dbReference type="InterPro" id="IPR036291">
    <property type="entry name" value="NAD(P)-bd_dom_sf"/>
</dbReference>
<gene>
    <name evidence="10" type="ORF">GCM10008906_17050</name>
</gene>
<name>A0ABP3UPE0_9CLOT</name>
<evidence type="ECO:0000256" key="5">
    <source>
        <dbReference type="ARBA" id="ARBA00023027"/>
    </source>
</evidence>
<keyword evidence="11" id="KW-1185">Reference proteome</keyword>
<proteinExistence type="inferred from homology"/>
<dbReference type="Pfam" id="PF11975">
    <property type="entry name" value="Glyco_hydro_4C"/>
    <property type="match status" value="1"/>
</dbReference>
<evidence type="ECO:0000256" key="4">
    <source>
        <dbReference type="ARBA" id="ARBA00022801"/>
    </source>
</evidence>
<dbReference type="PANTHER" id="PTHR32092">
    <property type="entry name" value="6-PHOSPHO-BETA-GLUCOSIDASE-RELATED"/>
    <property type="match status" value="1"/>
</dbReference>
<keyword evidence="5 8" id="KW-0520">NAD</keyword>
<keyword evidence="4 8" id="KW-0378">Hydrolase</keyword>
<keyword evidence="3" id="KW-0479">Metal-binding</keyword>
<evidence type="ECO:0000256" key="6">
    <source>
        <dbReference type="ARBA" id="ARBA00023211"/>
    </source>
</evidence>
<keyword evidence="7 8" id="KW-0326">Glycosidase</keyword>
<reference evidence="11" key="1">
    <citation type="journal article" date="2019" name="Int. J. Syst. Evol. Microbiol.">
        <title>The Global Catalogue of Microorganisms (GCM) 10K type strain sequencing project: providing services to taxonomists for standard genome sequencing and annotation.</title>
        <authorList>
            <consortium name="The Broad Institute Genomics Platform"/>
            <consortium name="The Broad Institute Genome Sequencing Center for Infectious Disease"/>
            <person name="Wu L."/>
            <person name="Ma J."/>
        </authorList>
    </citation>
    <scope>NUCLEOTIDE SEQUENCE [LARGE SCALE GENOMIC DNA]</scope>
    <source>
        <strain evidence="11">JCM 1407</strain>
    </source>
</reference>
<dbReference type="Pfam" id="PF02056">
    <property type="entry name" value="Glyco_hydro_4"/>
    <property type="match status" value="1"/>
</dbReference>
<dbReference type="InterPro" id="IPR001088">
    <property type="entry name" value="Glyco_hydro_4"/>
</dbReference>
<sequence>MSNKKGLKIAVIGGGSSYTPEIIEGFIKRYNELPVKNLYLVDIEEGKEKLNIVGNLAKRMVENAGVDMNIHLTLDRKEAIKDADFVTTQFRVGLLEARIRDEKIPLRYNCIGQETTGAGGLAKALRTIPVILDICKDIEELSPDAWLINFTNPSGIITETVLKHSNVKCIGLCNVPILMHMLSADVLNVSKEDIRMDLVGLNHLVWGRDVIYKGESKIKEVLKHLIAGKGYTAKNIPDLDWGKDLLESLGMLPCPYHRYYYLTNTMLKEEMEASKKEGTRGEVVKKVEKALFELYKNPDLKEKPKELENRGGQYYSDAACELISAIYNDKGTIHYVNIQNNGTISCIANDSVIERTCYVDKEGAHPLNVKPLPSKIKGILQPVNEYEALAVEAGVHGDYAAALQSLLVHPLVESSICKKVLDDIIRENIHYLPQFKKLIENNKISIK</sequence>
<dbReference type="RefSeq" id="WP_343760752.1">
    <property type="nucleotide sequence ID" value="NZ_BAAACG010000008.1"/>
</dbReference>
<keyword evidence="6" id="KW-0464">Manganese</keyword>
<evidence type="ECO:0000259" key="9">
    <source>
        <dbReference type="Pfam" id="PF11975"/>
    </source>
</evidence>